<dbReference type="RefSeq" id="WP_253739596.1">
    <property type="nucleotide sequence ID" value="NZ_BAABKA010000086.1"/>
</dbReference>
<keyword evidence="2" id="KW-1185">Reference proteome</keyword>
<name>A0A9X2GD98_9ACTN</name>
<sequence>MDGGSDNALRVQLTQHGRCYELSASGLADGRLAIEVNGSDADGAPLAVLSGSLPAADLGLLADLMELVRARRGQAGGSRISVVEQQRLEHAEAYCGWTDEQDEKLQQLAGRPDASVKVLAAALDRSEGAIRSRLRRLRIDKLPHQAPQ</sequence>
<reference evidence="1" key="1">
    <citation type="submission" date="2022-06" db="EMBL/GenBank/DDBJ databases">
        <title>Sequencing the genomes of 1000 actinobacteria strains.</title>
        <authorList>
            <person name="Klenk H.-P."/>
        </authorList>
    </citation>
    <scope>NUCLEOTIDE SEQUENCE</scope>
    <source>
        <strain evidence="1">DSM 46694</strain>
    </source>
</reference>
<dbReference type="AlphaFoldDB" id="A0A9X2GD98"/>
<protein>
    <submittedName>
        <fullName evidence="1">Uncharacterized protein</fullName>
    </submittedName>
</protein>
<organism evidence="1 2">
    <name type="scientific">Nonomuraea thailandensis</name>
    <dbReference type="NCBI Taxonomy" id="1188745"/>
    <lineage>
        <taxon>Bacteria</taxon>
        <taxon>Bacillati</taxon>
        <taxon>Actinomycetota</taxon>
        <taxon>Actinomycetes</taxon>
        <taxon>Streptosporangiales</taxon>
        <taxon>Streptosporangiaceae</taxon>
        <taxon>Nonomuraea</taxon>
    </lineage>
</organism>
<dbReference type="Proteomes" id="UP001139648">
    <property type="component" value="Unassembled WGS sequence"/>
</dbReference>
<proteinExistence type="predicted"/>
<comment type="caution">
    <text evidence="1">The sequence shown here is derived from an EMBL/GenBank/DDBJ whole genome shotgun (WGS) entry which is preliminary data.</text>
</comment>
<dbReference type="EMBL" id="JAMZEB010000001">
    <property type="protein sequence ID" value="MCP2353161.1"/>
    <property type="molecule type" value="Genomic_DNA"/>
</dbReference>
<evidence type="ECO:0000313" key="2">
    <source>
        <dbReference type="Proteomes" id="UP001139648"/>
    </source>
</evidence>
<evidence type="ECO:0000313" key="1">
    <source>
        <dbReference type="EMBL" id="MCP2353161.1"/>
    </source>
</evidence>
<accession>A0A9X2GD98</accession>
<gene>
    <name evidence="1" type="ORF">HD597_000181</name>
</gene>